<proteinExistence type="inferred from homology"/>
<dbReference type="GO" id="GO:0002161">
    <property type="term" value="F:aminoacyl-tRNA deacylase activity"/>
    <property type="evidence" value="ECO:0007669"/>
    <property type="project" value="InterPro"/>
</dbReference>
<dbReference type="STRING" id="10228.B3S0D6"/>
<dbReference type="HOGENOM" id="CLU_001493_7_1_1"/>
<evidence type="ECO:0000256" key="2">
    <source>
        <dbReference type="ARBA" id="ARBA00013165"/>
    </source>
</evidence>
<dbReference type="SUPFAM" id="SSF52374">
    <property type="entry name" value="Nucleotidylyl transferase"/>
    <property type="match status" value="1"/>
</dbReference>
<dbReference type="FunCoup" id="B3S0D6">
    <property type="interactions" value="1656"/>
</dbReference>
<comment type="similarity">
    <text evidence="1 9">Belongs to the class-I aminoacyl-tRNA synthetase family.</text>
</comment>
<evidence type="ECO:0000256" key="5">
    <source>
        <dbReference type="ARBA" id="ARBA00022840"/>
    </source>
</evidence>
<dbReference type="PANTHER" id="PTHR42765:SF1">
    <property type="entry name" value="ISOLEUCINE--TRNA LIGASE, MITOCHONDRIAL"/>
    <property type="match status" value="1"/>
</dbReference>
<evidence type="ECO:0000313" key="13">
    <source>
        <dbReference type="Proteomes" id="UP000009022"/>
    </source>
</evidence>
<dbReference type="GO" id="GO:0004822">
    <property type="term" value="F:isoleucine-tRNA ligase activity"/>
    <property type="evidence" value="ECO:0000318"/>
    <property type="project" value="GO_Central"/>
</dbReference>
<evidence type="ECO:0000256" key="9">
    <source>
        <dbReference type="RuleBase" id="RU363035"/>
    </source>
</evidence>
<evidence type="ECO:0000256" key="1">
    <source>
        <dbReference type="ARBA" id="ARBA00005594"/>
    </source>
</evidence>
<keyword evidence="4 9" id="KW-0547">Nucleotide-binding</keyword>
<dbReference type="Pfam" id="PF08264">
    <property type="entry name" value="Anticodon_1"/>
    <property type="match status" value="1"/>
</dbReference>
<dbReference type="eggNOG" id="KOG0433">
    <property type="taxonomic scope" value="Eukaryota"/>
</dbReference>
<dbReference type="InterPro" id="IPR009008">
    <property type="entry name" value="Val/Leu/Ile-tRNA-synth_edit"/>
</dbReference>
<dbReference type="PROSITE" id="PS00178">
    <property type="entry name" value="AA_TRNA_LIGASE_I"/>
    <property type="match status" value="1"/>
</dbReference>
<dbReference type="Gene3D" id="1.10.730.20">
    <property type="match status" value="1"/>
</dbReference>
<dbReference type="InterPro" id="IPR002301">
    <property type="entry name" value="Ile-tRNA-ligase"/>
</dbReference>
<evidence type="ECO:0000259" key="10">
    <source>
        <dbReference type="Pfam" id="PF00133"/>
    </source>
</evidence>
<dbReference type="InterPro" id="IPR001412">
    <property type="entry name" value="aa-tRNA-synth_I_CS"/>
</dbReference>
<dbReference type="GO" id="GO:0005524">
    <property type="term" value="F:ATP binding"/>
    <property type="evidence" value="ECO:0007669"/>
    <property type="project" value="UniProtKB-KW"/>
</dbReference>
<dbReference type="PANTHER" id="PTHR42765">
    <property type="entry name" value="SOLEUCYL-TRNA SYNTHETASE"/>
    <property type="match status" value="1"/>
</dbReference>
<dbReference type="OrthoDB" id="10264412at2759"/>
<evidence type="ECO:0000256" key="4">
    <source>
        <dbReference type="ARBA" id="ARBA00022741"/>
    </source>
</evidence>
<gene>
    <name evidence="12" type="ORF">TRIADDRAFT_26821</name>
</gene>
<dbReference type="GO" id="GO:0005739">
    <property type="term" value="C:mitochondrion"/>
    <property type="evidence" value="ECO:0000318"/>
    <property type="project" value="GO_Central"/>
</dbReference>
<sequence>MASSRFIRLCVHKNSLLTSHIPILRPLSKKAYADNLNLPQTLFPLRANAAFRDLEIQESTGFDSLYEWQRQRETQKEFSLHDGPPYANGDLHMGHLLNKVLKDIINRHKVLQGYKVHYKPGWDCHGLPIELKALKGDNYDNNKMPAIQIRETAKAFAEATIEEQMKSFKRWGVMANWNDVYKTTDKDYEANQLQVFYEMYKKGYIYRGYKPVFWSPSSKTALAEAELEYKDYTSRAVYVKFPVNTLPGGVFGIDGKAFLTNLTYALVWTTTPWTIPFNEAVCYHPSLKYCFAENPKTAEVYCVCTDLLPKVEDILNTKLTRFLSNIGQELDGMVCGHPLYRDKISPLLPGIHVTKESGTGLVHTAPAHGIDDYNISRIYELSLDCAVDKDGLYTEDAGSELEGKYVLGDGNNAALELLRDSGNLLHESDYVHRYPHDWRTKKPVILRATKQWFTMTSGLMQQAKANIFSLKMYPEPSRNRFLSMIENHDWCISRQRYWGVPIPVFYHKLTDEPLIDDDSIAHITKLVREYGSNCWWNLPMEKLFPIELAMKHYTSPAKFRRGEDTMDVWFDSGTSWATVMKDQDGVADLYVEGTDQHRGWFHSSLITSTVTQSKAPYKGILTHGFVMDENNRKMSKSLGNIVYPDEAITGTKKKVGLGADVLRLWVAASGYAADLSCSNSILERFGESLRKVRNSARFLLGNLYDFNIASNEVEHNQMLEIDQYVLHRTLKFYEDTISSYDNMQFAPATRHIMNFVNTDLATYFEAIKDRLYAESSNGILRRSAQTSLFHILDVLTRAIGPVTPHLAEEICTFAPSKFYYKPTKIITFYVVRYCSTVCNLAPKYSYFTFM</sequence>
<dbReference type="EMBL" id="DS985246">
    <property type="protein sequence ID" value="EDV24362.1"/>
    <property type="molecule type" value="Genomic_DNA"/>
</dbReference>
<dbReference type="FunFam" id="3.40.50.620:FF:000152">
    <property type="entry name" value="Isoleucine--tRNA ligase"/>
    <property type="match status" value="1"/>
</dbReference>
<dbReference type="AlphaFoldDB" id="B3S0D6"/>
<feature type="domain" description="Methionyl/Valyl/Leucyl/Isoleucyl-tRNA synthetase anticodon-binding" evidence="11">
    <location>
        <begin position="722"/>
        <end position="815"/>
    </location>
</feature>
<dbReference type="Proteomes" id="UP000009022">
    <property type="component" value="Unassembled WGS sequence"/>
</dbReference>
<evidence type="ECO:0000256" key="6">
    <source>
        <dbReference type="ARBA" id="ARBA00022917"/>
    </source>
</evidence>
<reference evidence="12 13" key="1">
    <citation type="journal article" date="2008" name="Nature">
        <title>The Trichoplax genome and the nature of placozoans.</title>
        <authorList>
            <person name="Srivastava M."/>
            <person name="Begovic E."/>
            <person name="Chapman J."/>
            <person name="Putnam N.H."/>
            <person name="Hellsten U."/>
            <person name="Kawashima T."/>
            <person name="Kuo A."/>
            <person name="Mitros T."/>
            <person name="Salamov A."/>
            <person name="Carpenter M.L."/>
            <person name="Signorovitch A.Y."/>
            <person name="Moreno M.A."/>
            <person name="Kamm K."/>
            <person name="Grimwood J."/>
            <person name="Schmutz J."/>
            <person name="Shapiro H."/>
            <person name="Grigoriev I.V."/>
            <person name="Buss L.W."/>
            <person name="Schierwater B."/>
            <person name="Dellaporta S.L."/>
            <person name="Rokhsar D.S."/>
        </authorList>
    </citation>
    <scope>NUCLEOTIDE SEQUENCE [LARGE SCALE GENOMIC DNA]</scope>
    <source>
        <strain evidence="12 13">Grell-BS-1999</strain>
    </source>
</reference>
<dbReference type="Pfam" id="PF00133">
    <property type="entry name" value="tRNA-synt_1"/>
    <property type="match status" value="1"/>
</dbReference>
<keyword evidence="6 9" id="KW-0648">Protein biosynthesis</keyword>
<dbReference type="Gene3D" id="1.10.10.830">
    <property type="entry name" value="Ile-tRNA synthetase CP2 domain-like"/>
    <property type="match status" value="1"/>
</dbReference>
<dbReference type="InterPro" id="IPR013155">
    <property type="entry name" value="M/V/L/I-tRNA-synth_anticd-bd"/>
</dbReference>
<evidence type="ECO:0000259" key="11">
    <source>
        <dbReference type="Pfam" id="PF08264"/>
    </source>
</evidence>
<dbReference type="EC" id="6.1.1.5" evidence="2"/>
<keyword evidence="7 9" id="KW-0030">Aminoacyl-tRNA synthetase</keyword>
<dbReference type="NCBIfam" id="TIGR00392">
    <property type="entry name" value="ileS"/>
    <property type="match status" value="1"/>
</dbReference>
<keyword evidence="5 9" id="KW-0067">ATP-binding</keyword>
<evidence type="ECO:0000256" key="7">
    <source>
        <dbReference type="ARBA" id="ARBA00023146"/>
    </source>
</evidence>
<dbReference type="InterPro" id="IPR033708">
    <property type="entry name" value="Anticodon_Ile_BEm"/>
</dbReference>
<dbReference type="CTD" id="6754736"/>
<dbReference type="SUPFAM" id="SSF47323">
    <property type="entry name" value="Anticodon-binding domain of a subclass of class I aminoacyl-tRNA synthetases"/>
    <property type="match status" value="1"/>
</dbReference>
<dbReference type="OMA" id="HCWRCKT"/>
<dbReference type="Gene3D" id="3.40.50.620">
    <property type="entry name" value="HUPs"/>
    <property type="match status" value="2"/>
</dbReference>
<dbReference type="InParanoid" id="B3S0D6"/>
<dbReference type="GO" id="GO:0032543">
    <property type="term" value="P:mitochondrial translation"/>
    <property type="evidence" value="ECO:0000318"/>
    <property type="project" value="GO_Central"/>
</dbReference>
<dbReference type="InterPro" id="IPR014729">
    <property type="entry name" value="Rossmann-like_a/b/a_fold"/>
</dbReference>
<dbReference type="InterPro" id="IPR050081">
    <property type="entry name" value="Ile-tRNA_ligase"/>
</dbReference>
<feature type="domain" description="Aminoacyl-tRNA synthetase class Ia" evidence="10">
    <location>
        <begin position="66"/>
        <end position="677"/>
    </location>
</feature>
<keyword evidence="13" id="KW-1185">Reference proteome</keyword>
<keyword evidence="3 9" id="KW-0436">Ligase</keyword>
<dbReference type="GO" id="GO:0000049">
    <property type="term" value="F:tRNA binding"/>
    <property type="evidence" value="ECO:0007669"/>
    <property type="project" value="InterPro"/>
</dbReference>
<name>B3S0D6_TRIAD</name>
<dbReference type="PRINTS" id="PR00984">
    <property type="entry name" value="TRNASYNTHILE"/>
</dbReference>
<dbReference type="InterPro" id="IPR002300">
    <property type="entry name" value="aa-tRNA-synth_Ia"/>
</dbReference>
<protein>
    <recommendedName>
        <fullName evidence="2">isoleucine--tRNA ligase</fullName>
        <ecNumber evidence="2">6.1.1.5</ecNumber>
    </recommendedName>
    <alternativeName>
        <fullName evidence="8">Isoleucyl-tRNA synthetase</fullName>
    </alternativeName>
</protein>
<dbReference type="KEGG" id="tad:TRIADDRAFT_26821"/>
<organism evidence="12 13">
    <name type="scientific">Trichoplax adhaerens</name>
    <name type="common">Trichoplax reptans</name>
    <dbReference type="NCBI Taxonomy" id="10228"/>
    <lineage>
        <taxon>Eukaryota</taxon>
        <taxon>Metazoa</taxon>
        <taxon>Placozoa</taxon>
        <taxon>Uniplacotomia</taxon>
        <taxon>Trichoplacea</taxon>
        <taxon>Trichoplacidae</taxon>
        <taxon>Trichoplax</taxon>
    </lineage>
</organism>
<dbReference type="SUPFAM" id="SSF50677">
    <property type="entry name" value="ValRS/IleRS/LeuRS editing domain"/>
    <property type="match status" value="1"/>
</dbReference>
<dbReference type="PhylomeDB" id="B3S0D6"/>
<dbReference type="Gene3D" id="3.90.740.10">
    <property type="entry name" value="Valyl/Leucyl/Isoleucyl-tRNA synthetase, editing domain"/>
    <property type="match status" value="1"/>
</dbReference>
<dbReference type="FunFam" id="3.90.740.10:FF:000009">
    <property type="entry name" value="Isoleucyl-tRNA synthetase 2, mitochondrial"/>
    <property type="match status" value="1"/>
</dbReference>
<dbReference type="CDD" id="cd07960">
    <property type="entry name" value="Anticodon_Ia_Ile_BEm"/>
    <property type="match status" value="1"/>
</dbReference>
<evidence type="ECO:0000256" key="8">
    <source>
        <dbReference type="ARBA" id="ARBA00032665"/>
    </source>
</evidence>
<dbReference type="InterPro" id="IPR009080">
    <property type="entry name" value="tRNAsynth_Ia_anticodon-bd"/>
</dbReference>
<accession>B3S0D6</accession>
<dbReference type="GO" id="GO:0006428">
    <property type="term" value="P:isoleucyl-tRNA aminoacylation"/>
    <property type="evidence" value="ECO:0000318"/>
    <property type="project" value="GO_Central"/>
</dbReference>
<dbReference type="RefSeq" id="XP_002113888.1">
    <property type="nucleotide sequence ID" value="XM_002113852.1"/>
</dbReference>
<evidence type="ECO:0000313" key="12">
    <source>
        <dbReference type="EMBL" id="EDV24362.1"/>
    </source>
</evidence>
<dbReference type="GeneID" id="6754736"/>
<evidence type="ECO:0000256" key="3">
    <source>
        <dbReference type="ARBA" id="ARBA00022598"/>
    </source>
</evidence>